<dbReference type="Gene3D" id="3.40.50.620">
    <property type="entry name" value="HUPs"/>
    <property type="match status" value="1"/>
</dbReference>
<evidence type="ECO:0000256" key="2">
    <source>
        <dbReference type="PIRNR" id="PIRNR006276"/>
    </source>
</evidence>
<sequence>MSYQHILVPVDGSSTAYAAVNQAAQLAKTYNSEVTILLVVTIDPFIGVEYVNAESQKEDAINHGRAMINEILQEAKQEFSTQGVEANTKIVEGQEIYKEIVKAASDINADLVVIGSHGRTGIKKLVLGSVAQKVLGEIHLPVLVVRA</sequence>
<dbReference type="Pfam" id="PF00582">
    <property type="entry name" value="Usp"/>
    <property type="match status" value="1"/>
</dbReference>
<organism evidence="4 5">
    <name type="scientific">Acinetobacter guerrae</name>
    <dbReference type="NCBI Taxonomy" id="1843371"/>
    <lineage>
        <taxon>Bacteria</taxon>
        <taxon>Pseudomonadati</taxon>
        <taxon>Pseudomonadota</taxon>
        <taxon>Gammaproteobacteria</taxon>
        <taxon>Moraxellales</taxon>
        <taxon>Moraxellaceae</taxon>
        <taxon>Acinetobacter</taxon>
    </lineage>
</organism>
<dbReference type="PRINTS" id="PR01438">
    <property type="entry name" value="UNVRSLSTRESS"/>
</dbReference>
<comment type="caution">
    <text evidence="4">The sequence shown here is derived from an EMBL/GenBank/DDBJ whole genome shotgun (WGS) entry which is preliminary data.</text>
</comment>
<dbReference type="CDD" id="cd00293">
    <property type="entry name" value="USP-like"/>
    <property type="match status" value="1"/>
</dbReference>
<dbReference type="OrthoDB" id="9792500at2"/>
<reference evidence="4 5" key="1">
    <citation type="submission" date="2018-09" db="EMBL/GenBank/DDBJ databases">
        <title>The draft genome of Acinetobacter spp. strains.</title>
        <authorList>
            <person name="Qin J."/>
            <person name="Feng Y."/>
            <person name="Zong Z."/>
        </authorList>
    </citation>
    <scope>NUCLEOTIDE SEQUENCE [LARGE SCALE GENOMIC DNA]</scope>
    <source>
        <strain evidence="4 5">WCHAc060096</strain>
    </source>
</reference>
<gene>
    <name evidence="4" type="ORF">D7V21_04575</name>
</gene>
<dbReference type="PANTHER" id="PTHR46268:SF6">
    <property type="entry name" value="UNIVERSAL STRESS PROTEIN UP12"/>
    <property type="match status" value="1"/>
</dbReference>
<dbReference type="InterPro" id="IPR006016">
    <property type="entry name" value="UspA"/>
</dbReference>
<evidence type="ECO:0000313" key="4">
    <source>
        <dbReference type="EMBL" id="RKG35067.1"/>
    </source>
</evidence>
<proteinExistence type="inferred from homology"/>
<keyword evidence="2" id="KW-0963">Cytoplasm</keyword>
<dbReference type="PIRSF" id="PIRSF006276">
    <property type="entry name" value="UspA"/>
    <property type="match status" value="1"/>
</dbReference>
<dbReference type="PANTHER" id="PTHR46268">
    <property type="entry name" value="STRESS RESPONSE PROTEIN NHAX"/>
    <property type="match status" value="1"/>
</dbReference>
<keyword evidence="5" id="KW-1185">Reference proteome</keyword>
<evidence type="ECO:0000313" key="5">
    <source>
        <dbReference type="Proteomes" id="UP000269001"/>
    </source>
</evidence>
<dbReference type="AlphaFoldDB" id="A0A3A8EJI6"/>
<evidence type="ECO:0000259" key="3">
    <source>
        <dbReference type="Pfam" id="PF00582"/>
    </source>
</evidence>
<protein>
    <recommendedName>
        <fullName evidence="2">Universal stress protein</fullName>
    </recommendedName>
</protein>
<feature type="domain" description="UspA" evidence="3">
    <location>
        <begin position="3"/>
        <end position="146"/>
    </location>
</feature>
<dbReference type="InterPro" id="IPR006015">
    <property type="entry name" value="Universal_stress_UspA"/>
</dbReference>
<dbReference type="EMBL" id="RAXU01000004">
    <property type="protein sequence ID" value="RKG35067.1"/>
    <property type="molecule type" value="Genomic_DNA"/>
</dbReference>
<dbReference type="RefSeq" id="WP_120369357.1">
    <property type="nucleotide sequence ID" value="NZ_LXGN01000007.1"/>
</dbReference>
<evidence type="ECO:0000256" key="1">
    <source>
        <dbReference type="ARBA" id="ARBA00008791"/>
    </source>
</evidence>
<dbReference type="Proteomes" id="UP000269001">
    <property type="component" value="Unassembled WGS sequence"/>
</dbReference>
<dbReference type="GO" id="GO:0005737">
    <property type="term" value="C:cytoplasm"/>
    <property type="evidence" value="ECO:0007669"/>
    <property type="project" value="UniProtKB-SubCell"/>
</dbReference>
<dbReference type="InterPro" id="IPR014729">
    <property type="entry name" value="Rossmann-like_a/b/a_fold"/>
</dbReference>
<dbReference type="SUPFAM" id="SSF52402">
    <property type="entry name" value="Adenine nucleotide alpha hydrolases-like"/>
    <property type="match status" value="1"/>
</dbReference>
<comment type="subcellular location">
    <subcellularLocation>
        <location evidence="2">Cytoplasm</location>
    </subcellularLocation>
</comment>
<name>A0A3A8EJI6_9GAMM</name>
<comment type="similarity">
    <text evidence="1 2">Belongs to the universal stress protein A family.</text>
</comment>
<accession>A0A3A8EJI6</accession>